<evidence type="ECO:0000313" key="2">
    <source>
        <dbReference type="EMBL" id="CAE4667357.1"/>
    </source>
</evidence>
<organism evidence="2">
    <name type="scientific">Alexandrium monilatum</name>
    <dbReference type="NCBI Taxonomy" id="311494"/>
    <lineage>
        <taxon>Eukaryota</taxon>
        <taxon>Sar</taxon>
        <taxon>Alveolata</taxon>
        <taxon>Dinophyceae</taxon>
        <taxon>Gonyaulacales</taxon>
        <taxon>Pyrocystaceae</taxon>
        <taxon>Alexandrium</taxon>
    </lineage>
</organism>
<keyword evidence="1" id="KW-0472">Membrane</keyword>
<evidence type="ECO:0000256" key="1">
    <source>
        <dbReference type="SAM" id="Phobius"/>
    </source>
</evidence>
<feature type="transmembrane region" description="Helical" evidence="1">
    <location>
        <begin position="20"/>
        <end position="39"/>
    </location>
</feature>
<reference evidence="2" key="1">
    <citation type="submission" date="2021-01" db="EMBL/GenBank/DDBJ databases">
        <authorList>
            <person name="Corre E."/>
            <person name="Pelletier E."/>
            <person name="Niang G."/>
            <person name="Scheremetjew M."/>
            <person name="Finn R."/>
            <person name="Kale V."/>
            <person name="Holt S."/>
            <person name="Cochrane G."/>
            <person name="Meng A."/>
            <person name="Brown T."/>
            <person name="Cohen L."/>
        </authorList>
    </citation>
    <scope>NUCLEOTIDE SEQUENCE</scope>
    <source>
        <strain evidence="2">CCMP3105</strain>
    </source>
</reference>
<sequence>MAQAFVDQRSCLSYFRYPTLLLTIRIMTPIVWRVLLLAIGASGLRRDAAADASAAEVTPAGKRAVRRHRTGKKVTRGPNGTSYVFVAGVPGTGLDYWKGALRRCADAQRCQAREFAFYSGLLLGEESQVNESWVKKDKQQSDRIVPMNLVSPDPKRQPDDVFYRAFAGKLAGDAVDPRLPLYGKLAQRNGDSLKVVVLTRSSEKELLAYNMKKFNLDAEEADERLAADIGTLASQVTALPVDSYRCMRFEDTVSLGGNLKPLVKLGDLRTKALALKLRLQTTRDRYGCKFSGEALFECPHVSVSAPKVRAALDKLEQLCDPQDFITTTDSDGLSISSGKKIQWLLE</sequence>
<protein>
    <submittedName>
        <fullName evidence="2">Uncharacterized protein</fullName>
    </submittedName>
</protein>
<dbReference type="AlphaFoldDB" id="A0A7S4TAP2"/>
<proteinExistence type="predicted"/>
<keyword evidence="1" id="KW-1133">Transmembrane helix</keyword>
<accession>A0A7S4TAP2</accession>
<dbReference type="EMBL" id="HBNR01088902">
    <property type="protein sequence ID" value="CAE4667357.1"/>
    <property type="molecule type" value="Transcribed_RNA"/>
</dbReference>
<name>A0A7S4TAP2_9DINO</name>
<keyword evidence="1" id="KW-0812">Transmembrane</keyword>
<gene>
    <name evidence="2" type="ORF">AMON00008_LOCUS63738</name>
</gene>